<dbReference type="EC" id="2.7.13.3" evidence="2"/>
<gene>
    <name evidence="17" type="ORF">HQN60_01200</name>
</gene>
<dbReference type="InterPro" id="IPR004358">
    <property type="entry name" value="Sig_transdc_His_kin-like_C"/>
</dbReference>
<evidence type="ECO:0000313" key="18">
    <source>
        <dbReference type="Proteomes" id="UP000504844"/>
    </source>
</evidence>
<dbReference type="InterPro" id="IPR005467">
    <property type="entry name" value="His_kinase_dom"/>
</dbReference>
<evidence type="ECO:0000256" key="8">
    <source>
        <dbReference type="ARBA" id="ARBA00023012"/>
    </source>
</evidence>
<dbReference type="SUPFAM" id="SSF47384">
    <property type="entry name" value="Homodimeric domain of signal transducing histidine kinase"/>
    <property type="match status" value="1"/>
</dbReference>
<dbReference type="SMART" id="SM00388">
    <property type="entry name" value="HisKA"/>
    <property type="match status" value="1"/>
</dbReference>
<dbReference type="InterPro" id="IPR036097">
    <property type="entry name" value="HisK_dim/P_sf"/>
</dbReference>
<evidence type="ECO:0000256" key="5">
    <source>
        <dbReference type="ARBA" id="ARBA00022741"/>
    </source>
</evidence>
<evidence type="ECO:0000256" key="13">
    <source>
        <dbReference type="PROSITE-ProRule" id="PRU00169"/>
    </source>
</evidence>
<keyword evidence="8" id="KW-0902">Two-component regulatory system</keyword>
<dbReference type="KEGG" id="dee:HQN60_01200"/>
<dbReference type="Pfam" id="PF02518">
    <property type="entry name" value="HATPase_c"/>
    <property type="match status" value="1"/>
</dbReference>
<comment type="caution">
    <text evidence="13">Lacks conserved residue(s) required for the propagation of feature annotation.</text>
</comment>
<dbReference type="Gene3D" id="3.30.565.10">
    <property type="entry name" value="Histidine kinase-like ATPase, C-terminal domain"/>
    <property type="match status" value="1"/>
</dbReference>
<dbReference type="InterPro" id="IPR003661">
    <property type="entry name" value="HisK_dim/P_dom"/>
</dbReference>
<evidence type="ECO:0000256" key="3">
    <source>
        <dbReference type="ARBA" id="ARBA00022553"/>
    </source>
</evidence>
<dbReference type="PROSITE" id="PS50109">
    <property type="entry name" value="HIS_KIN"/>
    <property type="match status" value="1"/>
</dbReference>
<keyword evidence="7" id="KW-0067">ATP-binding</keyword>
<comment type="function">
    <text evidence="9">Member of the two-component regulatory system BvgS/BvgA. Phosphorylates BvgA via a four-step phosphorelay in response to environmental signals.</text>
</comment>
<evidence type="ECO:0000256" key="9">
    <source>
        <dbReference type="ARBA" id="ARBA00058004"/>
    </source>
</evidence>
<dbReference type="SMART" id="SM00387">
    <property type="entry name" value="HATPase_c"/>
    <property type="match status" value="1"/>
</dbReference>
<evidence type="ECO:0000256" key="7">
    <source>
        <dbReference type="ARBA" id="ARBA00022840"/>
    </source>
</evidence>
<keyword evidence="6" id="KW-0418">Kinase</keyword>
<evidence type="ECO:0000259" key="15">
    <source>
        <dbReference type="PROSITE" id="PS50109"/>
    </source>
</evidence>
<sequence length="806" mass="89693">MIQLIKEKWHRSLNFKLLFPLAFASILLATLAITVIYKTSKDQLKSKIEERGELMANTINYVAESITRQGELARIITALGAEEGVEIIIIVDSGSNKIIAATKQNLIGKNINDIDNEQLKKQLIEHADLKKSYNLFTPEQFQHLIIKPLLLSKSIDIEKNQAFIFIQLNTEQAQKEINIITLQFSIACLLGILLISGLSYYLFRKNILQRLETIERHVKQWDKNRNMTWHEAQQADEIGQLAQSLQVAMSTTAVAIATLERQTKELTQSEIALTLAKETAVQANEAKSEFLANMSHEIRTPLNAILGFSELLAHTPLSLEQKEFLRSIDIGGQSLLIQINDILDFSKIEAGKLTLEKIDFDFRYLVEDTIDLMSQKAREKSIEMIGIIDSSVPKKLNGDPSRLRQILLNLFNNAIKFSHQGEIVLRMRSTPLAPPFHRLHIEVKDNGIGIGAAEIKTLFQPFVQADASTTRRFGGTGLGLSICRRLVEAMQGQIDVISQPNKGSTFWFEITLEAHNNEEINPQNIALHNKHALIVDDLPASRERLSQQLSEMGFIVTMISNSFDTLAALSKATHAFDIALISKNLDSHRSQQLATDIHALPLQHNLPLILLTSNSTIGQAESAKAAGYAAFLSKPIRSKTLYSAIELVLNQHNAPEQALVTIHQIGEQLATKKQHILVVEDNPVNQQVVVKMLEKLNYRVDIANDGALGVAAVAAQNYDLVLMDCQMPNMDGYAATERIRATEQPGQHLPIVALTANVFKEDILRCQQAGMDDFLSKPITLIALQTALDRYLQPGPPSAPAPSSSS</sequence>
<dbReference type="PROSITE" id="PS50110">
    <property type="entry name" value="RESPONSE_REGULATORY"/>
    <property type="match status" value="2"/>
</dbReference>
<keyword evidence="5" id="KW-0547">Nucleotide-binding</keyword>
<accession>A0A6M8SPJ7</accession>
<dbReference type="AlphaFoldDB" id="A0A6M8SPJ7"/>
<evidence type="ECO:0000256" key="6">
    <source>
        <dbReference type="ARBA" id="ARBA00022777"/>
    </source>
</evidence>
<keyword evidence="14" id="KW-1133">Transmembrane helix</keyword>
<dbReference type="InterPro" id="IPR003594">
    <property type="entry name" value="HATPase_dom"/>
</dbReference>
<dbReference type="Pfam" id="PF00072">
    <property type="entry name" value="Response_reg"/>
    <property type="match status" value="2"/>
</dbReference>
<organism evidence="17 18">
    <name type="scientific">Deefgea piscis</name>
    <dbReference type="NCBI Taxonomy" id="2739061"/>
    <lineage>
        <taxon>Bacteria</taxon>
        <taxon>Pseudomonadati</taxon>
        <taxon>Pseudomonadota</taxon>
        <taxon>Betaproteobacteria</taxon>
        <taxon>Neisseriales</taxon>
        <taxon>Chitinibacteraceae</taxon>
        <taxon>Deefgea</taxon>
    </lineage>
</organism>
<dbReference type="CDD" id="cd16922">
    <property type="entry name" value="HATPase_EvgS-ArcB-TorS-like"/>
    <property type="match status" value="1"/>
</dbReference>
<keyword evidence="3 13" id="KW-0597">Phosphoprotein</keyword>
<dbReference type="CDD" id="cd17546">
    <property type="entry name" value="REC_hyHK_CKI1_RcsC-like"/>
    <property type="match status" value="1"/>
</dbReference>
<feature type="transmembrane region" description="Helical" evidence="14">
    <location>
        <begin position="17"/>
        <end position="37"/>
    </location>
</feature>
<evidence type="ECO:0000313" key="17">
    <source>
        <dbReference type="EMBL" id="QKJ65460.1"/>
    </source>
</evidence>
<proteinExistence type="predicted"/>
<dbReference type="Gene3D" id="3.40.50.2300">
    <property type="match status" value="2"/>
</dbReference>
<evidence type="ECO:0000256" key="10">
    <source>
        <dbReference type="ARBA" id="ARBA00064003"/>
    </source>
</evidence>
<dbReference type="InterPro" id="IPR036890">
    <property type="entry name" value="HATPase_C_sf"/>
</dbReference>
<feature type="modified residue" description="4-aspartylphosphate" evidence="13">
    <location>
        <position position="724"/>
    </location>
</feature>
<evidence type="ECO:0000256" key="1">
    <source>
        <dbReference type="ARBA" id="ARBA00000085"/>
    </source>
</evidence>
<dbReference type="RefSeq" id="WP_173531970.1">
    <property type="nucleotide sequence ID" value="NZ_CP054143.1"/>
</dbReference>
<dbReference type="InterPro" id="IPR001789">
    <property type="entry name" value="Sig_transdc_resp-reg_receiver"/>
</dbReference>
<reference evidence="17 18" key="1">
    <citation type="submission" date="2020-05" db="EMBL/GenBank/DDBJ databases">
        <title>Complete genome sequence of Deefgea sp. D17.</title>
        <authorList>
            <person name="Bae J.-W."/>
            <person name="Han J.E."/>
        </authorList>
    </citation>
    <scope>NUCLEOTIDE SEQUENCE [LARGE SCALE GENOMIC DNA]</scope>
    <source>
        <strain evidence="17 18">D17</strain>
    </source>
</reference>
<evidence type="ECO:0000256" key="2">
    <source>
        <dbReference type="ARBA" id="ARBA00012438"/>
    </source>
</evidence>
<keyword evidence="14" id="KW-0812">Transmembrane</keyword>
<dbReference type="GO" id="GO:0005524">
    <property type="term" value="F:ATP binding"/>
    <property type="evidence" value="ECO:0007669"/>
    <property type="project" value="UniProtKB-KW"/>
</dbReference>
<keyword evidence="18" id="KW-1185">Reference proteome</keyword>
<dbReference type="SMART" id="SM00448">
    <property type="entry name" value="REC"/>
    <property type="match status" value="2"/>
</dbReference>
<dbReference type="PRINTS" id="PR00344">
    <property type="entry name" value="BCTRLSENSOR"/>
</dbReference>
<dbReference type="CDD" id="cd00082">
    <property type="entry name" value="HisKA"/>
    <property type="match status" value="1"/>
</dbReference>
<dbReference type="EMBL" id="CP054143">
    <property type="protein sequence ID" value="QKJ65460.1"/>
    <property type="molecule type" value="Genomic_DNA"/>
</dbReference>
<comment type="subunit">
    <text evidence="10">At low DSF concentrations, interacts with RpfF.</text>
</comment>
<feature type="domain" description="Histidine kinase" evidence="15">
    <location>
        <begin position="293"/>
        <end position="514"/>
    </location>
</feature>
<evidence type="ECO:0000256" key="12">
    <source>
        <dbReference type="ARBA" id="ARBA00070152"/>
    </source>
</evidence>
<evidence type="ECO:0000259" key="16">
    <source>
        <dbReference type="PROSITE" id="PS50110"/>
    </source>
</evidence>
<dbReference type="Gene3D" id="1.10.287.130">
    <property type="match status" value="1"/>
</dbReference>
<dbReference type="FunFam" id="1.10.287.130:FF:000002">
    <property type="entry name" value="Two-component osmosensing histidine kinase"/>
    <property type="match status" value="1"/>
</dbReference>
<name>A0A6M8SPJ7_9NEIS</name>
<protein>
    <recommendedName>
        <fullName evidence="11">Sensory/regulatory protein RpfC</fullName>
        <ecNumber evidence="2">2.7.13.3</ecNumber>
    </recommendedName>
    <alternativeName>
        <fullName evidence="12">Virulence sensor protein BvgS</fullName>
    </alternativeName>
</protein>
<dbReference type="Pfam" id="PF00512">
    <property type="entry name" value="HisKA"/>
    <property type="match status" value="1"/>
</dbReference>
<feature type="domain" description="Response regulatory" evidence="16">
    <location>
        <begin position="675"/>
        <end position="792"/>
    </location>
</feature>
<dbReference type="InterPro" id="IPR011006">
    <property type="entry name" value="CheY-like_superfamily"/>
</dbReference>
<evidence type="ECO:0000256" key="4">
    <source>
        <dbReference type="ARBA" id="ARBA00022679"/>
    </source>
</evidence>
<keyword evidence="4" id="KW-0808">Transferase</keyword>
<dbReference type="PANTHER" id="PTHR45339:SF1">
    <property type="entry name" value="HYBRID SIGNAL TRANSDUCTION HISTIDINE KINASE J"/>
    <property type="match status" value="1"/>
</dbReference>
<dbReference type="SUPFAM" id="SSF52172">
    <property type="entry name" value="CheY-like"/>
    <property type="match status" value="2"/>
</dbReference>
<dbReference type="PANTHER" id="PTHR45339">
    <property type="entry name" value="HYBRID SIGNAL TRANSDUCTION HISTIDINE KINASE J"/>
    <property type="match status" value="1"/>
</dbReference>
<dbReference type="SUPFAM" id="SSF55874">
    <property type="entry name" value="ATPase domain of HSP90 chaperone/DNA topoisomerase II/histidine kinase"/>
    <property type="match status" value="1"/>
</dbReference>
<dbReference type="Gene3D" id="6.10.340.10">
    <property type="match status" value="1"/>
</dbReference>
<evidence type="ECO:0000256" key="14">
    <source>
        <dbReference type="SAM" id="Phobius"/>
    </source>
</evidence>
<comment type="catalytic activity">
    <reaction evidence="1">
        <text>ATP + protein L-histidine = ADP + protein N-phospho-L-histidine.</text>
        <dbReference type="EC" id="2.7.13.3"/>
    </reaction>
</comment>
<keyword evidence="14" id="KW-0472">Membrane</keyword>
<feature type="domain" description="Response regulatory" evidence="16">
    <location>
        <begin position="531"/>
        <end position="649"/>
    </location>
</feature>
<dbReference type="Proteomes" id="UP000504844">
    <property type="component" value="Chromosome"/>
</dbReference>
<dbReference type="GO" id="GO:0000155">
    <property type="term" value="F:phosphorelay sensor kinase activity"/>
    <property type="evidence" value="ECO:0007669"/>
    <property type="project" value="InterPro"/>
</dbReference>
<dbReference type="FunFam" id="3.30.565.10:FF:000010">
    <property type="entry name" value="Sensor histidine kinase RcsC"/>
    <property type="match status" value="1"/>
</dbReference>
<feature type="transmembrane region" description="Helical" evidence="14">
    <location>
        <begin position="184"/>
        <end position="203"/>
    </location>
</feature>
<evidence type="ECO:0000256" key="11">
    <source>
        <dbReference type="ARBA" id="ARBA00068150"/>
    </source>
</evidence>